<dbReference type="Proteomes" id="UP000585474">
    <property type="component" value="Unassembled WGS sequence"/>
</dbReference>
<dbReference type="FunFam" id="1.10.10.60:FF:000023">
    <property type="entry name" value="protein REVEILLE 6 isoform X1"/>
    <property type="match status" value="1"/>
</dbReference>
<dbReference type="PANTHER" id="PTHR12802:SF155">
    <property type="entry name" value="DEUBIQUITINASE MYSM1"/>
    <property type="match status" value="1"/>
</dbReference>
<keyword evidence="2" id="KW-0805">Transcription regulation</keyword>
<evidence type="ECO:0000256" key="6">
    <source>
        <dbReference type="SAM" id="MobiDB-lite"/>
    </source>
</evidence>
<comment type="caution">
    <text evidence="10">The sequence shown here is derived from an EMBL/GenBank/DDBJ whole genome shotgun (WGS) entry which is preliminary data.</text>
</comment>
<keyword evidence="11" id="KW-1185">Reference proteome</keyword>
<dbReference type="PANTHER" id="PTHR12802">
    <property type="entry name" value="SWI/SNF COMPLEX-RELATED"/>
    <property type="match status" value="1"/>
</dbReference>
<protein>
    <submittedName>
        <fullName evidence="10">Homeodomain-like superfamily protein</fullName>
    </submittedName>
</protein>
<feature type="region of interest" description="Disordered" evidence="6">
    <location>
        <begin position="420"/>
        <end position="452"/>
    </location>
</feature>
<feature type="domain" description="HTH myb-type" evidence="9">
    <location>
        <begin position="95"/>
        <end position="149"/>
    </location>
</feature>
<evidence type="ECO:0000313" key="11">
    <source>
        <dbReference type="Proteomes" id="UP000585474"/>
    </source>
</evidence>
<comment type="subcellular location">
    <subcellularLocation>
        <location evidence="1">Nucleus</location>
    </subcellularLocation>
</comment>
<feature type="region of interest" description="Disordered" evidence="6">
    <location>
        <begin position="155"/>
        <end position="263"/>
    </location>
</feature>
<dbReference type="GO" id="GO:0003677">
    <property type="term" value="F:DNA binding"/>
    <property type="evidence" value="ECO:0007669"/>
    <property type="project" value="UniProtKB-KW"/>
</dbReference>
<dbReference type="InterPro" id="IPR001005">
    <property type="entry name" value="SANT/Myb"/>
</dbReference>
<dbReference type="InterPro" id="IPR017884">
    <property type="entry name" value="SANT_dom"/>
</dbReference>
<reference evidence="11" key="1">
    <citation type="submission" date="2019-07" db="EMBL/GenBank/DDBJ databases">
        <title>De Novo Assembly of kiwifruit Actinidia rufa.</title>
        <authorList>
            <person name="Sugita-Konishi S."/>
            <person name="Sato K."/>
            <person name="Mori E."/>
            <person name="Abe Y."/>
            <person name="Kisaki G."/>
            <person name="Hamano K."/>
            <person name="Suezawa K."/>
            <person name="Otani M."/>
            <person name="Fukuda T."/>
            <person name="Manabe T."/>
            <person name="Gomi K."/>
            <person name="Tabuchi M."/>
            <person name="Akimitsu K."/>
            <person name="Kataoka I."/>
        </authorList>
    </citation>
    <scope>NUCLEOTIDE SEQUENCE [LARGE SCALE GENOMIC DNA]</scope>
    <source>
        <strain evidence="11">cv. Fuchu</strain>
    </source>
</reference>
<dbReference type="EMBL" id="BJWL01000333">
    <property type="protein sequence ID" value="GFS39470.1"/>
    <property type="molecule type" value="Genomic_DNA"/>
</dbReference>
<dbReference type="Gene3D" id="1.10.10.60">
    <property type="entry name" value="Homeodomain-like"/>
    <property type="match status" value="1"/>
</dbReference>
<dbReference type="OrthoDB" id="118550at2759"/>
<dbReference type="GO" id="GO:0005634">
    <property type="term" value="C:nucleus"/>
    <property type="evidence" value="ECO:0007669"/>
    <property type="project" value="UniProtKB-SubCell"/>
</dbReference>
<dbReference type="SUPFAM" id="SSF46689">
    <property type="entry name" value="Homeodomain-like"/>
    <property type="match status" value="1"/>
</dbReference>
<evidence type="ECO:0000259" key="8">
    <source>
        <dbReference type="PROSITE" id="PS51293"/>
    </source>
</evidence>
<keyword evidence="4" id="KW-0804">Transcription</keyword>
<dbReference type="InterPro" id="IPR006447">
    <property type="entry name" value="Myb_dom_plants"/>
</dbReference>
<keyword evidence="3 10" id="KW-0238">DNA-binding</keyword>
<feature type="domain" description="SANT" evidence="8">
    <location>
        <begin position="98"/>
        <end position="149"/>
    </location>
</feature>
<name>A0A7J0DP68_9ERIC</name>
<evidence type="ECO:0000256" key="1">
    <source>
        <dbReference type="ARBA" id="ARBA00004123"/>
    </source>
</evidence>
<accession>A0A7J0DP68</accession>
<feature type="compositionally biased region" description="Polar residues" evidence="6">
    <location>
        <begin position="198"/>
        <end position="218"/>
    </location>
</feature>
<sequence>MAISRCRLTPFDLLLASTTFEAFTGKIEVVREGVEMVSAAMAIQDQSGGTQSNAVLSKGNPNLVDVGVSCVKGGQLKEQFPSGNDFSLKVRKPYTITKQRERWTGEEHKKFIEALKLYGRAWRRIEEHVGTKTAVQIRSHAQKYFSKVVRESSTSDADSLKPIEIPPPRPKRKPMHPYPRKLLASLKTGPPVPEQLRRSTSTNLSDSEQDNQSPTSVLSAIGSETLGTTDSNSPNGSLSPISSAAGVNPGDFFNEPNSSPEETASPLLVHLTASSSPDEQSDEHFAMKLELFPQDTAVVKGPAEAACAPSLKLFGKTVFVTDSHRPSSPTMRTCKSSPCGTANALPWNSVPAEFSSREIEGTWNPLVSRAPAALYCMQFPNGNSNPEYDGSSPCLPWLPFYGGMQFPCFPVPNPVPAKENPSYCSEHTEDGEVQKEGSWTGSNTGSVNTGDKNWEAETQSRFLSLDKKENAQQPELLCKPRPGKRLKGFVPYKRCLAERDAQSSAIFCEEREEQRVRLCL</sequence>
<dbReference type="SMART" id="SM00717">
    <property type="entry name" value="SANT"/>
    <property type="match status" value="1"/>
</dbReference>
<evidence type="ECO:0000259" key="7">
    <source>
        <dbReference type="PROSITE" id="PS50090"/>
    </source>
</evidence>
<feature type="compositionally biased region" description="Polar residues" evidence="6">
    <location>
        <begin position="437"/>
        <end position="452"/>
    </location>
</feature>
<feature type="compositionally biased region" description="Basic residues" evidence="6">
    <location>
        <begin position="169"/>
        <end position="179"/>
    </location>
</feature>
<dbReference type="AlphaFoldDB" id="A0A7J0DP68"/>
<dbReference type="PROSITE" id="PS51293">
    <property type="entry name" value="SANT"/>
    <property type="match status" value="1"/>
</dbReference>
<feature type="domain" description="Myb-like" evidence="7">
    <location>
        <begin position="95"/>
        <end position="145"/>
    </location>
</feature>
<dbReference type="CDD" id="cd00167">
    <property type="entry name" value="SANT"/>
    <property type="match status" value="1"/>
</dbReference>
<evidence type="ECO:0000256" key="2">
    <source>
        <dbReference type="ARBA" id="ARBA00023015"/>
    </source>
</evidence>
<feature type="compositionally biased region" description="Basic and acidic residues" evidence="6">
    <location>
        <begin position="426"/>
        <end position="435"/>
    </location>
</feature>
<feature type="compositionally biased region" description="Polar residues" evidence="6">
    <location>
        <begin position="225"/>
        <end position="242"/>
    </location>
</feature>
<dbReference type="Pfam" id="PF00249">
    <property type="entry name" value="Myb_DNA-binding"/>
    <property type="match status" value="1"/>
</dbReference>
<evidence type="ECO:0000256" key="5">
    <source>
        <dbReference type="ARBA" id="ARBA00023242"/>
    </source>
</evidence>
<gene>
    <name evidence="10" type="ORF">Acr_00g0063190</name>
</gene>
<evidence type="ECO:0000259" key="9">
    <source>
        <dbReference type="PROSITE" id="PS51294"/>
    </source>
</evidence>
<dbReference type="GO" id="GO:0010468">
    <property type="term" value="P:regulation of gene expression"/>
    <property type="evidence" value="ECO:0007669"/>
    <property type="project" value="UniProtKB-ARBA"/>
</dbReference>
<dbReference type="InterPro" id="IPR017930">
    <property type="entry name" value="Myb_dom"/>
</dbReference>
<dbReference type="PROSITE" id="PS51294">
    <property type="entry name" value="HTH_MYB"/>
    <property type="match status" value="1"/>
</dbReference>
<keyword evidence="5" id="KW-0539">Nucleus</keyword>
<evidence type="ECO:0000313" key="10">
    <source>
        <dbReference type="EMBL" id="GFS39470.1"/>
    </source>
</evidence>
<evidence type="ECO:0000256" key="4">
    <source>
        <dbReference type="ARBA" id="ARBA00023163"/>
    </source>
</evidence>
<dbReference type="InterPro" id="IPR009057">
    <property type="entry name" value="Homeodomain-like_sf"/>
</dbReference>
<dbReference type="PROSITE" id="PS50090">
    <property type="entry name" value="MYB_LIKE"/>
    <property type="match status" value="1"/>
</dbReference>
<dbReference type="NCBIfam" id="TIGR01557">
    <property type="entry name" value="myb_SHAQKYF"/>
    <property type="match status" value="1"/>
</dbReference>
<organism evidence="10 11">
    <name type="scientific">Actinidia rufa</name>
    <dbReference type="NCBI Taxonomy" id="165716"/>
    <lineage>
        <taxon>Eukaryota</taxon>
        <taxon>Viridiplantae</taxon>
        <taxon>Streptophyta</taxon>
        <taxon>Embryophyta</taxon>
        <taxon>Tracheophyta</taxon>
        <taxon>Spermatophyta</taxon>
        <taxon>Magnoliopsida</taxon>
        <taxon>eudicotyledons</taxon>
        <taxon>Gunneridae</taxon>
        <taxon>Pentapetalae</taxon>
        <taxon>asterids</taxon>
        <taxon>Ericales</taxon>
        <taxon>Actinidiaceae</taxon>
        <taxon>Actinidia</taxon>
    </lineage>
</organism>
<proteinExistence type="predicted"/>
<evidence type="ECO:0000256" key="3">
    <source>
        <dbReference type="ARBA" id="ARBA00023125"/>
    </source>
</evidence>
<keyword evidence="10" id="KW-0371">Homeobox</keyword>